<gene>
    <name evidence="3" type="primary">soxA</name>
    <name evidence="3" type="ORF">SNEC2469_LOCUS32714</name>
</gene>
<dbReference type="OrthoDB" id="498204at2759"/>
<feature type="domain" description="SoxA A3" evidence="2">
    <location>
        <begin position="327"/>
        <end position="372"/>
    </location>
</feature>
<dbReference type="InterPro" id="IPR036188">
    <property type="entry name" value="FAD/NAD-bd_sf"/>
</dbReference>
<comment type="caution">
    <text evidence="3">The sequence shown here is derived from an EMBL/GenBank/DDBJ whole genome shotgun (WGS) entry which is preliminary data.</text>
</comment>
<dbReference type="PANTHER" id="PTHR42949:SF3">
    <property type="entry name" value="ANAEROBIC GLYCEROL-3-PHOSPHATE DEHYDROGENASE SUBUNIT B"/>
    <property type="match status" value="1"/>
</dbReference>
<sequence length="374" mass="39564">QEPLLGGWLLSAPETEIEGRPALEWVAAAEAELARHPEVTLLRRTQCFGVYDHNFFALNERVTDHLAESERPDHLPRQRLWKLRARQVVYATGAIERPLVFRDNDRPGIMLAGAAQTYLRRFGVRPGDKAVVFTNNDGGYGAALALHAAGGRVAAVVDLREEPSGPLTEQARAAGLDIFAGHAVIGTDGGKRVTGCRIAPLDESGTRVFGGGTPLDCDLLVSSGGWSPTVHLFAQAKGQLVWDAAQACFVPGAATRPGQRVAGAANGAFELARCLEQGHAAGLEAAAEAGFKAKGRKPAAPRGEAPGFLPARFLYLVPSDTPLGEGGKHFGKTGNVNAIGIVAEQVGKPLPEVGVTTFRLPYTPVTFGTFAGRD</sequence>
<keyword evidence="1" id="KW-0560">Oxidoreductase</keyword>
<reference evidence="3" key="1">
    <citation type="submission" date="2021-02" db="EMBL/GenBank/DDBJ databases">
        <authorList>
            <person name="Dougan E. K."/>
            <person name="Rhodes N."/>
            <person name="Thang M."/>
            <person name="Chan C."/>
        </authorList>
    </citation>
    <scope>NUCLEOTIDE SEQUENCE</scope>
</reference>
<protein>
    <submittedName>
        <fullName evidence="3">SoxA protein</fullName>
    </submittedName>
</protein>
<evidence type="ECO:0000313" key="3">
    <source>
        <dbReference type="EMBL" id="CAE7935409.1"/>
    </source>
</evidence>
<dbReference type="Proteomes" id="UP000601435">
    <property type="component" value="Unassembled WGS sequence"/>
</dbReference>
<evidence type="ECO:0000256" key="1">
    <source>
        <dbReference type="ARBA" id="ARBA00023002"/>
    </source>
</evidence>
<dbReference type="Gene3D" id="3.50.50.60">
    <property type="entry name" value="FAD/NAD(P)-binding domain"/>
    <property type="match status" value="2"/>
</dbReference>
<feature type="non-terminal residue" evidence="3">
    <location>
        <position position="1"/>
    </location>
</feature>
<dbReference type="AlphaFoldDB" id="A0A813BZ26"/>
<name>A0A813BZ26_9DINO</name>
<dbReference type="EMBL" id="CAJNJA010083600">
    <property type="protein sequence ID" value="CAE7935409.1"/>
    <property type="molecule type" value="Genomic_DNA"/>
</dbReference>
<dbReference type="Pfam" id="PF17806">
    <property type="entry name" value="SO_alpha_A3"/>
    <property type="match status" value="1"/>
</dbReference>
<dbReference type="GO" id="GO:0016491">
    <property type="term" value="F:oxidoreductase activity"/>
    <property type="evidence" value="ECO:0007669"/>
    <property type="project" value="UniProtKB-KW"/>
</dbReference>
<evidence type="ECO:0000259" key="2">
    <source>
        <dbReference type="Pfam" id="PF17806"/>
    </source>
</evidence>
<feature type="non-terminal residue" evidence="3">
    <location>
        <position position="374"/>
    </location>
</feature>
<dbReference type="PANTHER" id="PTHR42949">
    <property type="entry name" value="ANAEROBIC GLYCEROL-3-PHOSPHATE DEHYDROGENASE SUBUNIT B"/>
    <property type="match status" value="1"/>
</dbReference>
<proteinExistence type="predicted"/>
<keyword evidence="4" id="KW-1185">Reference proteome</keyword>
<evidence type="ECO:0000313" key="4">
    <source>
        <dbReference type="Proteomes" id="UP000601435"/>
    </source>
</evidence>
<dbReference type="InterPro" id="IPR041117">
    <property type="entry name" value="SoxA_A3"/>
</dbReference>
<accession>A0A813BZ26</accession>
<dbReference type="SUPFAM" id="SSF51905">
    <property type="entry name" value="FAD/NAD(P)-binding domain"/>
    <property type="match status" value="1"/>
</dbReference>
<organism evidence="3 4">
    <name type="scientific">Symbiodinium necroappetens</name>
    <dbReference type="NCBI Taxonomy" id="1628268"/>
    <lineage>
        <taxon>Eukaryota</taxon>
        <taxon>Sar</taxon>
        <taxon>Alveolata</taxon>
        <taxon>Dinophyceae</taxon>
        <taxon>Suessiales</taxon>
        <taxon>Symbiodiniaceae</taxon>
        <taxon>Symbiodinium</taxon>
    </lineage>
</organism>
<dbReference type="InterPro" id="IPR051691">
    <property type="entry name" value="Metab_Enz_Cyan_OpOx_G3PDH"/>
</dbReference>